<dbReference type="Gene3D" id="1.10.2000.10">
    <property type="entry name" value="Frizzled cysteine-rich domain"/>
    <property type="match status" value="1"/>
</dbReference>
<keyword evidence="8" id="KW-0675">Receptor</keyword>
<evidence type="ECO:0000256" key="10">
    <source>
        <dbReference type="SAM" id="Phobius"/>
    </source>
</evidence>
<dbReference type="Gene3D" id="1.20.1070.10">
    <property type="entry name" value="Rhodopsin 7-helix transmembrane proteins"/>
    <property type="match status" value="1"/>
</dbReference>
<keyword evidence="11" id="KW-0732">Signal</keyword>
<dbReference type="SMART" id="SM01330">
    <property type="entry name" value="Frizzled"/>
    <property type="match status" value="1"/>
</dbReference>
<dbReference type="InterPro" id="IPR036790">
    <property type="entry name" value="Frizzled_dom_sf"/>
</dbReference>
<evidence type="ECO:0000256" key="2">
    <source>
        <dbReference type="ARBA" id="ARBA00008077"/>
    </source>
</evidence>
<organism evidence="14 15">
    <name type="scientific">Geodia barretti</name>
    <name type="common">Barrett's horny sponge</name>
    <dbReference type="NCBI Taxonomy" id="519541"/>
    <lineage>
        <taxon>Eukaryota</taxon>
        <taxon>Metazoa</taxon>
        <taxon>Porifera</taxon>
        <taxon>Demospongiae</taxon>
        <taxon>Heteroscleromorpha</taxon>
        <taxon>Tetractinellida</taxon>
        <taxon>Astrophorina</taxon>
        <taxon>Geodiidae</taxon>
        <taxon>Geodia</taxon>
    </lineage>
</organism>
<protein>
    <submittedName>
        <fullName evidence="14">Frizzled-1</fullName>
    </submittedName>
</protein>
<dbReference type="PRINTS" id="PR00489">
    <property type="entry name" value="FRIZZLED"/>
</dbReference>
<dbReference type="Pfam" id="PF01534">
    <property type="entry name" value="Frizzled"/>
    <property type="match status" value="1"/>
</dbReference>
<reference evidence="14" key="1">
    <citation type="submission" date="2023-03" db="EMBL/GenBank/DDBJ databases">
        <authorList>
            <person name="Steffen K."/>
            <person name="Cardenas P."/>
        </authorList>
    </citation>
    <scope>NUCLEOTIDE SEQUENCE</scope>
</reference>
<feature type="transmembrane region" description="Helical" evidence="10">
    <location>
        <begin position="359"/>
        <end position="379"/>
    </location>
</feature>
<feature type="transmembrane region" description="Helical" evidence="10">
    <location>
        <begin position="505"/>
        <end position="522"/>
    </location>
</feature>
<keyword evidence="5 10" id="KW-1133">Transmembrane helix</keyword>
<evidence type="ECO:0000256" key="5">
    <source>
        <dbReference type="ARBA" id="ARBA00022989"/>
    </source>
</evidence>
<feature type="domain" description="FZ" evidence="12">
    <location>
        <begin position="36"/>
        <end position="158"/>
    </location>
</feature>
<dbReference type="InterPro" id="IPR017981">
    <property type="entry name" value="GPCR_2-like_7TM"/>
</dbReference>
<dbReference type="EMBL" id="CASHTH010003522">
    <property type="protein sequence ID" value="CAI8046042.1"/>
    <property type="molecule type" value="Genomic_DNA"/>
</dbReference>
<feature type="transmembrane region" description="Helical" evidence="10">
    <location>
        <begin position="313"/>
        <end position="338"/>
    </location>
</feature>
<keyword evidence="4 10" id="KW-0812">Transmembrane</keyword>
<evidence type="ECO:0000256" key="11">
    <source>
        <dbReference type="SAM" id="SignalP"/>
    </source>
</evidence>
<feature type="transmembrane region" description="Helical" evidence="10">
    <location>
        <begin position="450"/>
        <end position="471"/>
    </location>
</feature>
<evidence type="ECO:0000313" key="15">
    <source>
        <dbReference type="Proteomes" id="UP001174909"/>
    </source>
</evidence>
<evidence type="ECO:0000256" key="1">
    <source>
        <dbReference type="ARBA" id="ARBA00004141"/>
    </source>
</evidence>
<comment type="caution">
    <text evidence="9">Lacks conserved residue(s) required for the propagation of feature annotation.</text>
</comment>
<feature type="signal peptide" evidence="11">
    <location>
        <begin position="1"/>
        <end position="20"/>
    </location>
</feature>
<keyword evidence="7 9" id="KW-1015">Disulfide bond</keyword>
<comment type="subcellular location">
    <subcellularLocation>
        <location evidence="1">Membrane</location>
        <topology evidence="1">Multi-pass membrane protein</topology>
    </subcellularLocation>
</comment>
<evidence type="ECO:0000256" key="9">
    <source>
        <dbReference type="PROSITE-ProRule" id="PRU00090"/>
    </source>
</evidence>
<evidence type="ECO:0000256" key="3">
    <source>
        <dbReference type="ARBA" id="ARBA00022473"/>
    </source>
</evidence>
<keyword evidence="3" id="KW-0217">Developmental protein</keyword>
<dbReference type="PANTHER" id="PTHR11309">
    <property type="entry name" value="FRIZZLED"/>
    <property type="match status" value="1"/>
</dbReference>
<evidence type="ECO:0000256" key="8">
    <source>
        <dbReference type="ARBA" id="ARBA00023170"/>
    </source>
</evidence>
<accession>A0AA35TF90</accession>
<dbReference type="CDD" id="cd07066">
    <property type="entry name" value="CRD_FZ"/>
    <property type="match status" value="1"/>
</dbReference>
<dbReference type="SUPFAM" id="SSF63501">
    <property type="entry name" value="Frizzled cysteine-rich domain"/>
    <property type="match status" value="1"/>
</dbReference>
<feature type="transmembrane region" description="Helical" evidence="10">
    <location>
        <begin position="234"/>
        <end position="255"/>
    </location>
</feature>
<feature type="disulfide bond" evidence="9">
    <location>
        <begin position="120"/>
        <end position="144"/>
    </location>
</feature>
<comment type="caution">
    <text evidence="14">The sequence shown here is derived from an EMBL/GenBank/DDBJ whole genome shotgun (WGS) entry which is preliminary data.</text>
</comment>
<evidence type="ECO:0000256" key="4">
    <source>
        <dbReference type="ARBA" id="ARBA00022692"/>
    </source>
</evidence>
<evidence type="ECO:0000256" key="7">
    <source>
        <dbReference type="ARBA" id="ARBA00023157"/>
    </source>
</evidence>
<dbReference type="PROSITE" id="PS50038">
    <property type="entry name" value="FZ"/>
    <property type="match status" value="1"/>
</dbReference>
<gene>
    <name evidence="14" type="ORF">GBAR_LOCUS25455</name>
</gene>
<name>A0AA35TF90_GEOBA</name>
<evidence type="ECO:0000259" key="12">
    <source>
        <dbReference type="PROSITE" id="PS50038"/>
    </source>
</evidence>
<feature type="transmembrane region" description="Helical" evidence="10">
    <location>
        <begin position="399"/>
        <end position="422"/>
    </location>
</feature>
<evidence type="ECO:0000256" key="6">
    <source>
        <dbReference type="ARBA" id="ARBA00023136"/>
    </source>
</evidence>
<dbReference type="GO" id="GO:0035567">
    <property type="term" value="P:non-canonical Wnt signaling pathway"/>
    <property type="evidence" value="ECO:0007669"/>
    <property type="project" value="TreeGrafter"/>
</dbReference>
<comment type="similarity">
    <text evidence="2">Belongs to the G-protein coupled receptor Fz/Smo family.</text>
</comment>
<dbReference type="InterPro" id="IPR020067">
    <property type="entry name" value="Frizzled_dom"/>
</dbReference>
<feature type="domain" description="G-protein coupled receptors family 2 profile 2" evidence="13">
    <location>
        <begin position="232"/>
        <end position="461"/>
    </location>
</feature>
<dbReference type="GO" id="GO:0005886">
    <property type="term" value="C:plasma membrane"/>
    <property type="evidence" value="ECO:0007669"/>
    <property type="project" value="TreeGrafter"/>
</dbReference>
<dbReference type="AlphaFoldDB" id="A0AA35TF90"/>
<dbReference type="InterPro" id="IPR000539">
    <property type="entry name" value="Frizzled/Smoothened_7TM"/>
</dbReference>
<proteinExistence type="inferred from homology"/>
<evidence type="ECO:0000259" key="13">
    <source>
        <dbReference type="PROSITE" id="PS50261"/>
    </source>
</evidence>
<keyword evidence="15" id="KW-1185">Reference proteome</keyword>
<dbReference type="SMART" id="SM00063">
    <property type="entry name" value="FRI"/>
    <property type="match status" value="1"/>
</dbReference>
<dbReference type="GO" id="GO:0060070">
    <property type="term" value="P:canonical Wnt signaling pathway"/>
    <property type="evidence" value="ECO:0007669"/>
    <property type="project" value="TreeGrafter"/>
</dbReference>
<sequence length="573" mass="64511">MFRRIVWLLAYLPIASLVTALASGCSERQTRFRPTADAPTCELAEPGKDLCPFSDGYWNTSYPNVFNHTNHKMAYQFLNRHRNIFLQEPCSEHMSHFLCYAVFPLCSSGFHRVEPCQEMCVAVRENCTPELVKSGMEWPPELDCNKFPPHGSSMCVWSGNTNCRTGTSLPAAAAVDPSHQQIKSSVTRKSLANCTGHLVPYPNHSHAQYGGIDNCDERCHGVYLTTQEQDFNTVWIAIWSLLCLLVSIVTVLTWVINYKAIKSPESLVYYISLCYSFVALSYTISIAIGEESIICDSAIKNSLNESALVVNGLHFPVCIALFSITYFFTLSSWIWWALLNIEWVVCSVKSRTIGIKWRICSQLVGWGVPLLFLLIALGTESVGGNTFLGTCWIRKDREVVYVIAPLLTVVVFSCVVILIAFTRVTKLQRVFKDIDLDPEEVNQITTLIQVSLYCTIYLVSMGVLVCCYWYEYCFRKQWEHSYINCLHNSDTCASSVKPNFSVLKTKLAVSLIMGIISGAWTFRKSSTRAWRKVCCICCVSGKHSSDSELQTVRQIHFTDDPLTAGFSFSQTSV</sequence>
<evidence type="ECO:0000313" key="14">
    <source>
        <dbReference type="EMBL" id="CAI8046042.1"/>
    </source>
</evidence>
<keyword evidence="6 10" id="KW-0472">Membrane</keyword>
<feature type="chain" id="PRO_5041199740" evidence="11">
    <location>
        <begin position="21"/>
        <end position="573"/>
    </location>
</feature>
<dbReference type="InterPro" id="IPR015526">
    <property type="entry name" value="Frizzled/SFRP"/>
</dbReference>
<dbReference type="GO" id="GO:0017147">
    <property type="term" value="F:Wnt-protein binding"/>
    <property type="evidence" value="ECO:0007669"/>
    <property type="project" value="TreeGrafter"/>
</dbReference>
<dbReference type="Pfam" id="PF01392">
    <property type="entry name" value="Fz"/>
    <property type="match status" value="1"/>
</dbReference>
<dbReference type="GO" id="GO:0042813">
    <property type="term" value="F:Wnt receptor activity"/>
    <property type="evidence" value="ECO:0007669"/>
    <property type="project" value="TreeGrafter"/>
</dbReference>
<dbReference type="Proteomes" id="UP001174909">
    <property type="component" value="Unassembled WGS sequence"/>
</dbReference>
<feature type="transmembrane region" description="Helical" evidence="10">
    <location>
        <begin position="267"/>
        <end position="288"/>
    </location>
</feature>
<dbReference type="PROSITE" id="PS50261">
    <property type="entry name" value="G_PROTEIN_RECEP_F2_4"/>
    <property type="match status" value="1"/>
</dbReference>
<dbReference type="PROSITE" id="PS51257">
    <property type="entry name" value="PROKAR_LIPOPROTEIN"/>
    <property type="match status" value="1"/>
</dbReference>